<dbReference type="OrthoDB" id="38701at2"/>
<feature type="domain" description="BIG2" evidence="2">
    <location>
        <begin position="922"/>
        <end position="1003"/>
    </location>
</feature>
<dbReference type="InterPro" id="IPR003343">
    <property type="entry name" value="Big_2"/>
</dbReference>
<dbReference type="InterPro" id="IPR029062">
    <property type="entry name" value="Class_I_gatase-like"/>
</dbReference>
<name>A0A3M8AUT6_9BACL</name>
<dbReference type="Proteomes" id="UP000276178">
    <property type="component" value="Unassembled WGS sequence"/>
</dbReference>
<feature type="region of interest" description="Disordered" evidence="1">
    <location>
        <begin position="94"/>
        <end position="113"/>
    </location>
</feature>
<reference evidence="3 4" key="1">
    <citation type="submission" date="2018-10" db="EMBL/GenBank/DDBJ databases">
        <title>Phylogenomics of Brevibacillus.</title>
        <authorList>
            <person name="Dunlap C."/>
        </authorList>
    </citation>
    <scope>NUCLEOTIDE SEQUENCE [LARGE SCALE GENOMIC DNA]</scope>
    <source>
        <strain evidence="3 4">NRRL NRS 1219</strain>
    </source>
</reference>
<evidence type="ECO:0000313" key="3">
    <source>
        <dbReference type="EMBL" id="RNB54909.1"/>
    </source>
</evidence>
<comment type="caution">
    <text evidence="3">The sequence shown here is derived from an EMBL/GenBank/DDBJ whole genome shotgun (WGS) entry which is preliminary data.</text>
</comment>
<organism evidence="3 4">
    <name type="scientific">Brevibacillus agri</name>
    <dbReference type="NCBI Taxonomy" id="51101"/>
    <lineage>
        <taxon>Bacteria</taxon>
        <taxon>Bacillati</taxon>
        <taxon>Bacillota</taxon>
        <taxon>Bacilli</taxon>
        <taxon>Bacillales</taxon>
        <taxon>Paenibacillaceae</taxon>
        <taxon>Brevibacillus</taxon>
    </lineage>
</organism>
<dbReference type="Gene3D" id="3.40.50.880">
    <property type="match status" value="1"/>
</dbReference>
<evidence type="ECO:0000313" key="4">
    <source>
        <dbReference type="Proteomes" id="UP000276178"/>
    </source>
</evidence>
<dbReference type="RefSeq" id="WP_122952938.1">
    <property type="nucleotide sequence ID" value="NZ_BJOD01000016.1"/>
</dbReference>
<proteinExistence type="predicted"/>
<dbReference type="SMART" id="SM00635">
    <property type="entry name" value="BID_2"/>
    <property type="match status" value="1"/>
</dbReference>
<dbReference type="GeneID" id="82813504"/>
<protein>
    <submittedName>
        <fullName evidence="3">DUF5057 domain-containing protein</fullName>
    </submittedName>
</protein>
<dbReference type="InterPro" id="IPR008964">
    <property type="entry name" value="Invasin/intimin_cell_adhesion"/>
</dbReference>
<evidence type="ECO:0000256" key="1">
    <source>
        <dbReference type="SAM" id="MobiDB-lite"/>
    </source>
</evidence>
<accession>A0A3M8AUT6</accession>
<evidence type="ECO:0000259" key="2">
    <source>
        <dbReference type="SMART" id="SM00635"/>
    </source>
</evidence>
<dbReference type="EMBL" id="RHHN01000037">
    <property type="protein sequence ID" value="RNB54909.1"/>
    <property type="molecule type" value="Genomic_DNA"/>
</dbReference>
<dbReference type="Pfam" id="PF02368">
    <property type="entry name" value="Big_2"/>
    <property type="match status" value="1"/>
</dbReference>
<feature type="compositionally biased region" description="Polar residues" evidence="1">
    <location>
        <begin position="94"/>
        <end position="106"/>
    </location>
</feature>
<sequence length="1448" mass="159618">MRVWRLLLLFLLMVQLTLGTWGPQAISHANSGNDLKKQILEITDSGSSELSLSSSDYAITTMSMKKFVAIREELDGKYDAIYIGSGKYSTDPVSYRNMENSSSPTDRANAHDTKNKMNDITDLKAEAIKKEFISKGQLVVLHNDTVTKNTGKLKAHFNPYKSGSQKNVLFASSASDAAKKIAQNIATRPRLTILSQPSDYTLSSHAIYGPGDKITYTFKLANYSSFVGRGLSANLYIDADFDRVYEPEELVSTTSLTANSAVNELSFVLPKGLSTLYYWKLELVDEATKLKDYETGIFQFRDQKVNVRVLQVTVSSNDESDLNKRIQKAYLDNGTDYALQINTVSMSDFNKTYYKTLNGNYDMLVFGFRDTYNEGASISTAAAEAVQSFIRTGQGVMFSHDTIYRSSNNWLTYFKDISGQIDPMHNLGFGAPNRSKTTKQVNSGLLTQYPFALGESVTVAETHDQYYTLDLEDPTVIPWYNMTGSNRDVDDSWNHYYTYSKGGVTYSGTGHTSSSFPDSEQKLFVNTLYRAFIGANHAPIITMIAPNDKERIRSTDKAFDIVYRVDDYDLKDFMLKTKIYVDGKQVYSNDRTGNGSIVIYQAANTKPNGGEIEIRVEVEDSKGAKQTVTRKVIVDKVTPALALSRKVLNENPGRIKKSDPIAIEYTIEPRDIPVSELALTGLRPIWMPQESYVVGQAYSFQDPTKGDFGPIAWASPNTGTAYLNLLKTGYTQSVSLGATVNTLPGSNLKNELNEGLKYLYDRKAVITLPIVDDTKLTSSSTAAPILNFGRFEVKKDAAGNYTGVFQGYVYQVTGNQLTLKNISFNEIYPEGIEVSSNSEGWQQSTSGGKKQLAGQLQDVTYNLVNTPAGKVYRAEKQQFTVELKATKSGLYTLNQAQMNYTDFTEAEITDKFNSVNFNVYTAVEGVTLNKEQITLVAEDPARNTEKLVATVFPADAENKDVKWTFSNEKVATVDSVGRVVAVGSGQATITVTTVDGGYTDTCLVIVSSQPQLTMTPNDGWNSLYPKEVVITAEVIHFSKTEVLQPDFRINGTSVDPGTPKAPVEVGNGLFKTTYQFTIEQNQTSLGGPFVGPAVITGQVKNGLGQLSNEAEGKVYFNPPIEITATGEREGSSQTAKLVATPSGTIMPNATFGWVYESDNKNVNHQTQLTDFNNGTTAQGVPLKPGVNHFVVAMRQDFNEDGDTTDVNEMSVSKVITIGGSEYPVFTAEAEKVLELESIGTVKVTPQEHVTEDTVWKYSTTPNPTESDFTPIPNMDSKNDNYLDIPLRTEGGKYVETTVIIKADNGDGYVTTRQVVLTPPKERTSPYAFVISTGSVQENRAVNVRLGYSFKDVDVDGRVKVNVKNAKYTIVQVGSGEPGTTVALPHSDIFAEKFLNLKTDNSKTKTYKITVEVEYTVTTIRKGGKKIESPIKHTQDELTITVLATGTRQ</sequence>
<dbReference type="Gene3D" id="2.60.40.1080">
    <property type="match status" value="1"/>
</dbReference>
<gene>
    <name evidence="3" type="ORF">EB820_12540</name>
</gene>
<dbReference type="SUPFAM" id="SSF49373">
    <property type="entry name" value="Invasin/intimin cell-adhesion fragments"/>
    <property type="match status" value="1"/>
</dbReference>